<evidence type="ECO:0000313" key="4">
    <source>
        <dbReference type="Proteomes" id="UP001604277"/>
    </source>
</evidence>
<name>A0ABD1T3Q3_9LAMI</name>
<evidence type="ECO:0000313" key="3">
    <source>
        <dbReference type="EMBL" id="KAL2507337.1"/>
    </source>
</evidence>
<dbReference type="PANTHER" id="PTHR35468:SF1">
    <property type="entry name" value="MYOSIN-LIKE PROTEIN"/>
    <property type="match status" value="1"/>
</dbReference>
<evidence type="ECO:0000256" key="2">
    <source>
        <dbReference type="SAM" id="MobiDB-lite"/>
    </source>
</evidence>
<keyword evidence="1" id="KW-0175">Coiled coil</keyword>
<dbReference type="Gene3D" id="1.20.5.1160">
    <property type="entry name" value="Vasodilator-stimulated phosphoprotein"/>
    <property type="match status" value="1"/>
</dbReference>
<gene>
    <name evidence="3" type="ORF">Fot_30984</name>
</gene>
<sequence length="421" mass="48353">MSTTATMSRRIKWQPTAPPPPPPPSSSRTRRKQPKSTACHHLNNPLHLHHSYKGKLVDQENVVFPKSDEPPLVSKNGEGGFEEEKWRFQAELLRDECNFLRTEREFALKKLEKNSVKMERTLRSAVHTLISGKRKICEGKNENAVLEEGIEDLAEKLEEFQLNLRINTSRNLDQENSVSDYRSKNKSLDEPVSLEDNKCSGRCKAIISRIVEQVRVENEQWSQMQQMLGRVRGEMDELQASREFWENHAHDLDHEIQSLRRAVREWRKKALSFENKANGLQVELSSLKGAFQKSKTELNSDQNTKVGLVPDLCSVSLRKQLDKEKNESCSLLENANEELNKEQRVEIMPTQDLPAISLAKQLAREKLRRLKENRRVNKGSKEELFASGRRKSHTCSNGLMAPKRSPLIDIGNSKAYSRVNL</sequence>
<dbReference type="Proteomes" id="UP001604277">
    <property type="component" value="Unassembled WGS sequence"/>
</dbReference>
<dbReference type="PANTHER" id="PTHR35468">
    <property type="entry name" value="MYOSIN-LIKE PROTEIN"/>
    <property type="match status" value="1"/>
</dbReference>
<protein>
    <submittedName>
        <fullName evidence="3">Myosin-9</fullName>
    </submittedName>
</protein>
<reference evidence="4" key="1">
    <citation type="submission" date="2024-07" db="EMBL/GenBank/DDBJ databases">
        <title>Two chromosome-level genome assemblies of Korean endemic species Abeliophyllum distichum and Forsythia ovata (Oleaceae).</title>
        <authorList>
            <person name="Jang H."/>
        </authorList>
    </citation>
    <scope>NUCLEOTIDE SEQUENCE [LARGE SCALE GENOMIC DNA]</scope>
</reference>
<keyword evidence="4" id="KW-1185">Reference proteome</keyword>
<feature type="coiled-coil region" evidence="1">
    <location>
        <begin position="90"/>
        <end position="170"/>
    </location>
</feature>
<proteinExistence type="predicted"/>
<feature type="coiled-coil region" evidence="1">
    <location>
        <begin position="235"/>
        <end position="276"/>
    </location>
</feature>
<feature type="compositionally biased region" description="Low complexity" evidence="2">
    <location>
        <begin position="35"/>
        <end position="45"/>
    </location>
</feature>
<feature type="region of interest" description="Disordered" evidence="2">
    <location>
        <begin position="1"/>
        <end position="45"/>
    </location>
</feature>
<dbReference type="AlphaFoldDB" id="A0ABD1T3Q3"/>
<feature type="compositionally biased region" description="Pro residues" evidence="2">
    <location>
        <begin position="16"/>
        <end position="25"/>
    </location>
</feature>
<evidence type="ECO:0000256" key="1">
    <source>
        <dbReference type="SAM" id="Coils"/>
    </source>
</evidence>
<comment type="caution">
    <text evidence="3">The sequence shown here is derived from an EMBL/GenBank/DDBJ whole genome shotgun (WGS) entry which is preliminary data.</text>
</comment>
<organism evidence="3 4">
    <name type="scientific">Forsythia ovata</name>
    <dbReference type="NCBI Taxonomy" id="205694"/>
    <lineage>
        <taxon>Eukaryota</taxon>
        <taxon>Viridiplantae</taxon>
        <taxon>Streptophyta</taxon>
        <taxon>Embryophyta</taxon>
        <taxon>Tracheophyta</taxon>
        <taxon>Spermatophyta</taxon>
        <taxon>Magnoliopsida</taxon>
        <taxon>eudicotyledons</taxon>
        <taxon>Gunneridae</taxon>
        <taxon>Pentapetalae</taxon>
        <taxon>asterids</taxon>
        <taxon>lamiids</taxon>
        <taxon>Lamiales</taxon>
        <taxon>Oleaceae</taxon>
        <taxon>Forsythieae</taxon>
        <taxon>Forsythia</taxon>
    </lineage>
</organism>
<accession>A0ABD1T3Q3</accession>
<dbReference type="EMBL" id="JBFOLJ010000009">
    <property type="protein sequence ID" value="KAL2507337.1"/>
    <property type="molecule type" value="Genomic_DNA"/>
</dbReference>